<dbReference type="Gene3D" id="3.40.50.720">
    <property type="entry name" value="NAD(P)-binding Rossmann-like Domain"/>
    <property type="match status" value="1"/>
</dbReference>
<sequence length="257" mass="27332">MNFEIVGKTAVVTAGSLGIGKATALSLAKEGANVAICGREGDNLATAVQDIQSQVDVNIFTSVVDVSDVSQIQRFISEVQGEFGAISILINNAGGPKVGNYQTVDSQDWLDAYHLTLRSAVTTTELVLDDMKKAQWGRIVNISSFSIKQPIPEILLSNVMRMGVQGWTKSLSLEIGAYGITINTVCPGWTLTDRVKSMLSGTDGDKRQQAIIDEIPLGRFAHPDEIAGMVTFLASQQASYITGTAIPVDGGVIKGSL</sequence>
<proteinExistence type="inferred from homology"/>
<evidence type="ECO:0000313" key="2">
    <source>
        <dbReference type="EMBL" id="RCL85172.1"/>
    </source>
</evidence>
<dbReference type="PANTHER" id="PTHR42879">
    <property type="entry name" value="3-OXOACYL-(ACYL-CARRIER-PROTEIN) REDUCTASE"/>
    <property type="match status" value="1"/>
</dbReference>
<comment type="caution">
    <text evidence="2">The sequence shown here is derived from an EMBL/GenBank/DDBJ whole genome shotgun (WGS) entry which is preliminary data.</text>
</comment>
<dbReference type="FunFam" id="3.40.50.720:FF:000084">
    <property type="entry name" value="Short-chain dehydrogenase reductase"/>
    <property type="match status" value="1"/>
</dbReference>
<dbReference type="PANTHER" id="PTHR42879:SF6">
    <property type="entry name" value="NADPH-DEPENDENT REDUCTASE BACG"/>
    <property type="match status" value="1"/>
</dbReference>
<dbReference type="AlphaFoldDB" id="A0A368EL92"/>
<gene>
    <name evidence="2" type="ORF">DBW64_01760</name>
</gene>
<dbReference type="PRINTS" id="PR00080">
    <property type="entry name" value="SDRFAMILY"/>
</dbReference>
<name>A0A368EL92_9PROT</name>
<dbReference type="SUPFAM" id="SSF51735">
    <property type="entry name" value="NAD(P)-binding Rossmann-fold domains"/>
    <property type="match status" value="1"/>
</dbReference>
<evidence type="ECO:0000256" key="1">
    <source>
        <dbReference type="ARBA" id="ARBA00006484"/>
    </source>
</evidence>
<dbReference type="InterPro" id="IPR036291">
    <property type="entry name" value="NAD(P)-bd_dom_sf"/>
</dbReference>
<reference evidence="2 3" key="1">
    <citation type="journal article" date="2018" name="Microbiome">
        <title>Fine metagenomic profile of the Mediterranean stratified and mixed water columns revealed by assembly and recruitment.</title>
        <authorList>
            <person name="Haro-Moreno J.M."/>
            <person name="Lopez-Perez M."/>
            <person name="De La Torre J.R."/>
            <person name="Picazo A."/>
            <person name="Camacho A."/>
            <person name="Rodriguez-Valera F."/>
        </authorList>
    </citation>
    <scope>NUCLEOTIDE SEQUENCE [LARGE SCALE GENOMIC DNA]</scope>
    <source>
        <strain evidence="2">MED-G50</strain>
    </source>
</reference>
<organism evidence="2 3">
    <name type="scientific">PS1 clade bacterium</name>
    <dbReference type="NCBI Taxonomy" id="2175152"/>
    <lineage>
        <taxon>Bacteria</taxon>
        <taxon>Pseudomonadati</taxon>
        <taxon>Pseudomonadota</taxon>
        <taxon>Alphaproteobacteria</taxon>
        <taxon>PS1 clade</taxon>
    </lineage>
</organism>
<protein>
    <submittedName>
        <fullName evidence="2">SDR family NAD(P)-dependent oxidoreductase</fullName>
    </submittedName>
</protein>
<dbReference type="Proteomes" id="UP000252289">
    <property type="component" value="Unassembled WGS sequence"/>
</dbReference>
<dbReference type="CDD" id="cd05344">
    <property type="entry name" value="BKR_like_SDR_like"/>
    <property type="match status" value="1"/>
</dbReference>
<comment type="similarity">
    <text evidence="1">Belongs to the short-chain dehydrogenases/reductases (SDR) family.</text>
</comment>
<dbReference type="InterPro" id="IPR002347">
    <property type="entry name" value="SDR_fam"/>
</dbReference>
<dbReference type="InterPro" id="IPR050259">
    <property type="entry name" value="SDR"/>
</dbReference>
<evidence type="ECO:0000313" key="3">
    <source>
        <dbReference type="Proteomes" id="UP000252289"/>
    </source>
</evidence>
<dbReference type="PRINTS" id="PR00081">
    <property type="entry name" value="GDHRDH"/>
</dbReference>
<dbReference type="EMBL" id="QOQK01000004">
    <property type="protein sequence ID" value="RCL85172.1"/>
    <property type="molecule type" value="Genomic_DNA"/>
</dbReference>
<dbReference type="Pfam" id="PF13561">
    <property type="entry name" value="adh_short_C2"/>
    <property type="match status" value="1"/>
</dbReference>
<accession>A0A368EL92</accession>